<dbReference type="STRING" id="526222.Desal_3141"/>
<protein>
    <submittedName>
        <fullName evidence="1">Uncharacterized protein</fullName>
    </submittedName>
</protein>
<dbReference type="HOGENOM" id="CLU_138323_2_0_7"/>
<dbReference type="Proteomes" id="UP000002601">
    <property type="component" value="Chromosome"/>
</dbReference>
<dbReference type="InterPro" id="IPR027396">
    <property type="entry name" value="DsrEFH-like"/>
</dbReference>
<dbReference type="OrthoDB" id="9805634at2"/>
<evidence type="ECO:0000313" key="2">
    <source>
        <dbReference type="Proteomes" id="UP000002601"/>
    </source>
</evidence>
<dbReference type="Pfam" id="PF02635">
    <property type="entry name" value="DsrE"/>
    <property type="match status" value="1"/>
</dbReference>
<proteinExistence type="predicted"/>
<keyword evidence="2" id="KW-1185">Reference proteome</keyword>
<accession>C6C1L7</accession>
<dbReference type="InterPro" id="IPR003787">
    <property type="entry name" value="Sulphur_relay_DsrE/F-like"/>
</dbReference>
<evidence type="ECO:0000313" key="1">
    <source>
        <dbReference type="EMBL" id="ACS81192.1"/>
    </source>
</evidence>
<name>C6C1L7_MARSD</name>
<dbReference type="AlphaFoldDB" id="C6C1L7"/>
<dbReference type="KEGG" id="dsa:Desal_3141"/>
<dbReference type="EMBL" id="CP001649">
    <property type="protein sequence ID" value="ACS81192.1"/>
    <property type="molecule type" value="Genomic_DNA"/>
</dbReference>
<dbReference type="eggNOG" id="COG3370">
    <property type="taxonomic scope" value="Bacteria"/>
</dbReference>
<gene>
    <name evidence="1" type="ordered locus">Desal_3141</name>
</gene>
<dbReference type="SUPFAM" id="SSF75169">
    <property type="entry name" value="DsrEFH-like"/>
    <property type="match status" value="1"/>
</dbReference>
<dbReference type="RefSeq" id="WP_015853008.1">
    <property type="nucleotide sequence ID" value="NC_012881.1"/>
</dbReference>
<sequence length="113" mass="12775">MNDRKLNLLWTNADPLTSELMVMMYAHNAIKKGWWKEIRVIVWGATAKLVAEDVHIQKLIADAQEDGVEFSACEACADQLGVKQQLEKLGIEIIFWGAPLTEIIKSEEHLITV</sequence>
<dbReference type="Gene3D" id="3.40.1260.10">
    <property type="entry name" value="DsrEFH-like"/>
    <property type="match status" value="1"/>
</dbReference>
<organism evidence="1 2">
    <name type="scientific">Maridesulfovibrio salexigens (strain ATCC 14822 / DSM 2638 / NCIMB 8403 / VKM B-1763)</name>
    <name type="common">Desulfovibrio salexigens</name>
    <dbReference type="NCBI Taxonomy" id="526222"/>
    <lineage>
        <taxon>Bacteria</taxon>
        <taxon>Pseudomonadati</taxon>
        <taxon>Thermodesulfobacteriota</taxon>
        <taxon>Desulfovibrionia</taxon>
        <taxon>Desulfovibrionales</taxon>
        <taxon>Desulfovibrionaceae</taxon>
        <taxon>Maridesulfovibrio</taxon>
    </lineage>
</organism>
<reference evidence="1 2" key="1">
    <citation type="submission" date="2009-06" db="EMBL/GenBank/DDBJ databases">
        <title>Complete sequence of Desulfovibrio salexigens DSM 2638.</title>
        <authorList>
            <consortium name="US DOE Joint Genome Institute"/>
            <person name="Lucas S."/>
            <person name="Copeland A."/>
            <person name="Lapidus A."/>
            <person name="Glavina del Rio T."/>
            <person name="Tice H."/>
            <person name="Bruce D."/>
            <person name="Goodwin L."/>
            <person name="Pitluck S."/>
            <person name="Munk A.C."/>
            <person name="Brettin T."/>
            <person name="Detter J.C."/>
            <person name="Han C."/>
            <person name="Tapia R."/>
            <person name="Larimer F."/>
            <person name="Land M."/>
            <person name="Hauser L."/>
            <person name="Kyrpides N."/>
            <person name="Anderson I."/>
            <person name="Wall J.D."/>
            <person name="Arkin A.P."/>
            <person name="Dehal P."/>
            <person name="Chivian D."/>
            <person name="Giles B."/>
            <person name="Hazen T.C."/>
        </authorList>
    </citation>
    <scope>NUCLEOTIDE SEQUENCE [LARGE SCALE GENOMIC DNA]</scope>
    <source>
        <strain evidence="2">ATCC 14822 / DSM 2638 / NCIMB 8403 / VKM B-1763</strain>
    </source>
</reference>